<keyword evidence="5" id="KW-0460">Magnesium</keyword>
<evidence type="ECO:0000256" key="1">
    <source>
        <dbReference type="ARBA" id="ARBA00022598"/>
    </source>
</evidence>
<dbReference type="Gene3D" id="3.30.1490.330">
    <property type="match status" value="1"/>
</dbReference>
<reference evidence="7 8" key="1">
    <citation type="submission" date="2018-03" db="EMBL/GenBank/DDBJ databases">
        <title>Genomic Encyclopedia of Archaeal and Bacterial Type Strains, Phase II (KMG-II): from individual species to whole genera.</title>
        <authorList>
            <person name="Goeker M."/>
        </authorList>
    </citation>
    <scope>NUCLEOTIDE SEQUENCE [LARGE SCALE GENOMIC DNA]</scope>
    <source>
        <strain evidence="7 8">DSM 17586</strain>
    </source>
</reference>
<sequence length="388" mass="45019">MLRRPCPERPDWHDTARDFGFNFHTLYGEPYWDESAYYQFSLKQIEQELEEPTAELHQMCLEVVDRVVRDEQLLRRFCIPDACHDAIARDWYARSPSLYSRLDLAYDGNGPAKLLENNADTPTSLYETSFWQWLWLEQQVDRGLINARADQFNALQELLIARFGRLAARYPGMDLHVSCCRDTVEDRGTVQYLQDCAEQAGVRTRFVHVDDIGLTSTGGFADLENRPIQWLFKLYPWEFMQREEYGRHVATSGTRFLEPLWKSILSNKALLPLLWQLFPNHPNLLPAWFEDDPAAAALTHYVRKPIFSREGANIQIIHNGRVEASADGPYGAEGYILQQYHPLPRFGDNHTLIGSWLVDDQPAGISIREDQHRITQDLSRFLPHIILD</sequence>
<dbReference type="GO" id="GO:0005524">
    <property type="term" value="F:ATP binding"/>
    <property type="evidence" value="ECO:0007669"/>
    <property type="project" value="UniProtKB-KW"/>
</dbReference>
<organism evidence="7 8">
    <name type="scientific">Marinobacterium halophilum</name>
    <dbReference type="NCBI Taxonomy" id="267374"/>
    <lineage>
        <taxon>Bacteria</taxon>
        <taxon>Pseudomonadati</taxon>
        <taxon>Pseudomonadota</taxon>
        <taxon>Gammaproteobacteria</taxon>
        <taxon>Oceanospirillales</taxon>
        <taxon>Oceanospirillaceae</taxon>
        <taxon>Marinobacterium</taxon>
    </lineage>
</organism>
<protein>
    <submittedName>
        <fullName evidence="7">Glutathionylspermidine synthase</fullName>
    </submittedName>
</protein>
<keyword evidence="1" id="KW-0436">Ligase</keyword>
<feature type="domain" description="Glutathionylspermidine synthase pre-ATP-grasp-like" evidence="6">
    <location>
        <begin position="12"/>
        <end position="386"/>
    </location>
</feature>
<evidence type="ECO:0000256" key="2">
    <source>
        <dbReference type="ARBA" id="ARBA00022723"/>
    </source>
</evidence>
<evidence type="ECO:0000313" key="7">
    <source>
        <dbReference type="EMBL" id="PSL12731.1"/>
    </source>
</evidence>
<evidence type="ECO:0000256" key="3">
    <source>
        <dbReference type="ARBA" id="ARBA00022741"/>
    </source>
</evidence>
<dbReference type="GO" id="GO:0016874">
    <property type="term" value="F:ligase activity"/>
    <property type="evidence" value="ECO:0007669"/>
    <property type="project" value="UniProtKB-KW"/>
</dbReference>
<dbReference type="InterPro" id="IPR016185">
    <property type="entry name" value="PreATP-grasp_dom_sf"/>
</dbReference>
<dbReference type="OrthoDB" id="9765517at2"/>
<comment type="caution">
    <text evidence="7">The sequence shown here is derived from an EMBL/GenBank/DDBJ whole genome shotgun (WGS) entry which is preliminary data.</text>
</comment>
<dbReference type="EMBL" id="PYGI01000016">
    <property type="protein sequence ID" value="PSL12731.1"/>
    <property type="molecule type" value="Genomic_DNA"/>
</dbReference>
<dbReference type="AlphaFoldDB" id="A0A2P8ETD0"/>
<dbReference type="SUPFAM" id="SSF52440">
    <property type="entry name" value="PreATP-grasp domain"/>
    <property type="match status" value="1"/>
</dbReference>
<evidence type="ECO:0000256" key="5">
    <source>
        <dbReference type="ARBA" id="ARBA00022842"/>
    </source>
</evidence>
<dbReference type="InterPro" id="IPR005494">
    <property type="entry name" value="GSPS_pre-ATP-grasp-like_dom"/>
</dbReference>
<keyword evidence="4" id="KW-0067">ATP-binding</keyword>
<gene>
    <name evidence="7" type="ORF">CLV44_11690</name>
</gene>
<dbReference type="Proteomes" id="UP000242133">
    <property type="component" value="Unassembled WGS sequence"/>
</dbReference>
<dbReference type="SUPFAM" id="SSF56059">
    <property type="entry name" value="Glutathione synthetase ATP-binding domain-like"/>
    <property type="match status" value="1"/>
</dbReference>
<proteinExistence type="predicted"/>
<dbReference type="RefSeq" id="WP_106592350.1">
    <property type="nucleotide sequence ID" value="NZ_PYGI01000016.1"/>
</dbReference>
<dbReference type="GO" id="GO:0046872">
    <property type="term" value="F:metal ion binding"/>
    <property type="evidence" value="ECO:0007669"/>
    <property type="project" value="UniProtKB-KW"/>
</dbReference>
<evidence type="ECO:0000256" key="4">
    <source>
        <dbReference type="ARBA" id="ARBA00022840"/>
    </source>
</evidence>
<evidence type="ECO:0000313" key="8">
    <source>
        <dbReference type="Proteomes" id="UP000242133"/>
    </source>
</evidence>
<dbReference type="Pfam" id="PF03738">
    <property type="entry name" value="GSP_synth"/>
    <property type="match status" value="1"/>
</dbReference>
<accession>A0A2P8ETD0</accession>
<keyword evidence="3" id="KW-0547">Nucleotide-binding</keyword>
<keyword evidence="2" id="KW-0479">Metal-binding</keyword>
<name>A0A2P8ETD0_9GAMM</name>
<evidence type="ECO:0000259" key="6">
    <source>
        <dbReference type="Pfam" id="PF03738"/>
    </source>
</evidence>
<keyword evidence="8" id="KW-1185">Reference proteome</keyword>